<comment type="caution">
    <text evidence="2">The sequence shown here is derived from an EMBL/GenBank/DDBJ whole genome shotgun (WGS) entry which is preliminary data.</text>
</comment>
<dbReference type="EMBL" id="JBANRG010000088">
    <property type="protein sequence ID" value="KAK7437141.1"/>
    <property type="molecule type" value="Genomic_DNA"/>
</dbReference>
<reference evidence="2 3" key="1">
    <citation type="submission" date="2024-01" db="EMBL/GenBank/DDBJ databases">
        <title>A draft genome for the cacao thread blight pathogen Marasmiellus scandens.</title>
        <authorList>
            <person name="Baruah I.K."/>
            <person name="Leung J."/>
            <person name="Bukari Y."/>
            <person name="Amoako-Attah I."/>
            <person name="Meinhardt L.W."/>
            <person name="Bailey B.A."/>
            <person name="Cohen S.P."/>
        </authorList>
    </citation>
    <scope>NUCLEOTIDE SEQUENCE [LARGE SCALE GENOMIC DNA]</scope>
    <source>
        <strain evidence="2 3">GH-19</strain>
    </source>
</reference>
<sequence>MSIQISPSPIVLSSLDINAPSRPRASSMAPYSFPSQPRSQKSWQSAPRRDRRNTQSHAQSMRLPRHHQQQQQPPRPASSLGFSAQTGIDLLGMGGPVYQRTSRFDPFEDTSDMSISTPSSSSSYTHYYYYDHTTNKPTLAFADPPRHASHARPSHHASHALDTSLSVSSFPAPGLAQGLGLGLAQHYHTNAQSQSQSCNTTTFANSNFNVNTTTPNNLINRNFIPPQSRSLSRSPSPPSPSAPSFYPTSPPGVSRNRSPSPPNHIQNQNPGPRHRSPSPPSPTGSRPGHVRRRSGAMSMGAAGDVTVPVTPTIQAPAPKPKAAALVSQGPVNPPLERPQSAPPVPAPVSKPTTPQRSIHSILSRPLPASSRDTIAGIVASMLLSRADTPSVRSRGKCGAGAGYVKSGLSRVVFVE</sequence>
<feature type="compositionally biased region" description="Low complexity" evidence="1">
    <location>
        <begin position="225"/>
        <end position="234"/>
    </location>
</feature>
<evidence type="ECO:0000313" key="2">
    <source>
        <dbReference type="EMBL" id="KAK7437141.1"/>
    </source>
</evidence>
<organism evidence="2 3">
    <name type="scientific">Marasmiellus scandens</name>
    <dbReference type="NCBI Taxonomy" id="2682957"/>
    <lineage>
        <taxon>Eukaryota</taxon>
        <taxon>Fungi</taxon>
        <taxon>Dikarya</taxon>
        <taxon>Basidiomycota</taxon>
        <taxon>Agaricomycotina</taxon>
        <taxon>Agaricomycetes</taxon>
        <taxon>Agaricomycetidae</taxon>
        <taxon>Agaricales</taxon>
        <taxon>Marasmiineae</taxon>
        <taxon>Omphalotaceae</taxon>
        <taxon>Marasmiellus</taxon>
    </lineage>
</organism>
<evidence type="ECO:0000313" key="3">
    <source>
        <dbReference type="Proteomes" id="UP001498398"/>
    </source>
</evidence>
<feature type="compositionally biased region" description="Pro residues" evidence="1">
    <location>
        <begin position="331"/>
        <end position="348"/>
    </location>
</feature>
<keyword evidence="3" id="KW-1185">Reference proteome</keyword>
<evidence type="ECO:0000256" key="1">
    <source>
        <dbReference type="SAM" id="MobiDB-lite"/>
    </source>
</evidence>
<feature type="region of interest" description="Disordered" evidence="1">
    <location>
        <begin position="212"/>
        <end position="293"/>
    </location>
</feature>
<gene>
    <name evidence="2" type="ORF">VKT23_018766</name>
</gene>
<name>A0ABR1IR99_9AGAR</name>
<feature type="region of interest" description="Disordered" evidence="1">
    <location>
        <begin position="1"/>
        <end position="82"/>
    </location>
</feature>
<proteinExistence type="predicted"/>
<accession>A0ABR1IR99</accession>
<feature type="compositionally biased region" description="Polar residues" evidence="1">
    <location>
        <begin position="33"/>
        <end position="45"/>
    </location>
</feature>
<protein>
    <submittedName>
        <fullName evidence="2">Uncharacterized protein</fullName>
    </submittedName>
</protein>
<feature type="compositionally biased region" description="Polar residues" evidence="1">
    <location>
        <begin position="255"/>
        <end position="269"/>
    </location>
</feature>
<feature type="region of interest" description="Disordered" evidence="1">
    <location>
        <begin position="309"/>
        <end position="358"/>
    </location>
</feature>
<dbReference type="Proteomes" id="UP001498398">
    <property type="component" value="Unassembled WGS sequence"/>
</dbReference>